<proteinExistence type="inferred from homology"/>
<evidence type="ECO:0000256" key="5">
    <source>
        <dbReference type="ARBA" id="ARBA00023136"/>
    </source>
</evidence>
<reference evidence="8" key="1">
    <citation type="submission" date="2021-01" db="EMBL/GenBank/DDBJ databases">
        <authorList>
            <person name="Corre E."/>
            <person name="Pelletier E."/>
            <person name="Niang G."/>
            <person name="Scheremetjew M."/>
            <person name="Finn R."/>
            <person name="Kale V."/>
            <person name="Holt S."/>
            <person name="Cochrane G."/>
            <person name="Meng A."/>
            <person name="Brown T."/>
            <person name="Cohen L."/>
        </authorList>
    </citation>
    <scope>NUCLEOTIDE SEQUENCE</scope>
    <source>
        <strain evidence="8">CCMP127</strain>
    </source>
</reference>
<comment type="subcellular location">
    <subcellularLocation>
        <location evidence="1">Membrane</location>
        <topology evidence="1">Multi-pass membrane protein</topology>
    </subcellularLocation>
</comment>
<feature type="compositionally biased region" description="Basic and acidic residues" evidence="6">
    <location>
        <begin position="176"/>
        <end position="187"/>
    </location>
</feature>
<dbReference type="InterPro" id="IPR012435">
    <property type="entry name" value="TMEM144"/>
</dbReference>
<dbReference type="GO" id="GO:0015144">
    <property type="term" value="F:carbohydrate transmembrane transporter activity"/>
    <property type="evidence" value="ECO:0007669"/>
    <property type="project" value="InterPro"/>
</dbReference>
<feature type="region of interest" description="Disordered" evidence="6">
    <location>
        <begin position="158"/>
        <end position="209"/>
    </location>
</feature>
<dbReference type="EMBL" id="HBIM01023392">
    <property type="protein sequence ID" value="CAE0420584.1"/>
    <property type="molecule type" value="Transcribed_RNA"/>
</dbReference>
<evidence type="ECO:0000256" key="7">
    <source>
        <dbReference type="SAM" id="Phobius"/>
    </source>
</evidence>
<evidence type="ECO:0000256" key="4">
    <source>
        <dbReference type="ARBA" id="ARBA00022989"/>
    </source>
</evidence>
<accession>A0A7S3LGM8</accession>
<dbReference type="PANTHER" id="PTHR16119:SF17">
    <property type="entry name" value="TRANSMEMBRANE PROTEIN 144"/>
    <property type="match status" value="1"/>
</dbReference>
<dbReference type="GO" id="GO:0016020">
    <property type="term" value="C:membrane"/>
    <property type="evidence" value="ECO:0007669"/>
    <property type="project" value="UniProtKB-SubCell"/>
</dbReference>
<dbReference type="PANTHER" id="PTHR16119">
    <property type="entry name" value="TRANSMEMBRANE PROTEIN 144"/>
    <property type="match status" value="1"/>
</dbReference>
<organism evidence="8">
    <name type="scientific">Amphora coffeiformis</name>
    <dbReference type="NCBI Taxonomy" id="265554"/>
    <lineage>
        <taxon>Eukaryota</taxon>
        <taxon>Sar</taxon>
        <taxon>Stramenopiles</taxon>
        <taxon>Ochrophyta</taxon>
        <taxon>Bacillariophyta</taxon>
        <taxon>Bacillariophyceae</taxon>
        <taxon>Bacillariophycidae</taxon>
        <taxon>Thalassiophysales</taxon>
        <taxon>Catenulaceae</taxon>
        <taxon>Amphora</taxon>
    </lineage>
</organism>
<gene>
    <name evidence="8" type="ORF">ACOF00016_LOCUS17314</name>
</gene>
<evidence type="ECO:0000256" key="2">
    <source>
        <dbReference type="ARBA" id="ARBA00005731"/>
    </source>
</evidence>
<keyword evidence="4 7" id="KW-1133">Transmembrane helix</keyword>
<feature type="transmembrane region" description="Helical" evidence="7">
    <location>
        <begin position="70"/>
        <end position="90"/>
    </location>
</feature>
<evidence type="ECO:0000313" key="8">
    <source>
        <dbReference type="EMBL" id="CAE0420584.1"/>
    </source>
</evidence>
<keyword evidence="3 7" id="KW-0812">Transmembrane</keyword>
<evidence type="ECO:0000256" key="1">
    <source>
        <dbReference type="ARBA" id="ARBA00004141"/>
    </source>
</evidence>
<feature type="transmembrane region" description="Helical" evidence="7">
    <location>
        <begin position="231"/>
        <end position="252"/>
    </location>
</feature>
<keyword evidence="5 7" id="KW-0472">Membrane</keyword>
<sequence length="433" mass="46481">MADTLATCGDGCGWIAGAVAAIAYGSFGVPVRQTKHIDVHPLVMQSFKTITMFVLSWGTIFLGVTPSWTWWGLASGFLWVTGGTGGIYAIRMAGLAIAVGTWASVMILINFIWGILVFREPVNDVVGTIFAFVLLALGLVGMSVFASPSASTTKIQNIAESEVEPSSSSKSGSMKVDTESKFRRMEDASMLPEQDGPADGPYRAVPQSANNKDSTTIVLDWHGIRLNKRQAGIAGAIFNGVMAGSALIPLHYAQTNGYGGANYMISMAGGALISNLFLWFLMYCYEYYKVKEASKESKEDEGIRFSSSVSSMTTDDLPPSYDLSQPTWRSAYDSMPVWHFAELTGPGLAAGVLLSVAMFGSILSITYLGQGIGNSIVQTKIMISGLWGIFWFGEIRGVGTITKWFASATVAVMGIIWLSHERILATRGEGGGH</sequence>
<dbReference type="AlphaFoldDB" id="A0A7S3LGM8"/>
<feature type="transmembrane region" description="Helical" evidence="7">
    <location>
        <begin position="264"/>
        <end position="285"/>
    </location>
</feature>
<feature type="transmembrane region" description="Helical" evidence="7">
    <location>
        <begin position="404"/>
        <end position="420"/>
    </location>
</feature>
<feature type="transmembrane region" description="Helical" evidence="7">
    <location>
        <begin position="42"/>
        <end position="64"/>
    </location>
</feature>
<feature type="transmembrane region" description="Helical" evidence="7">
    <location>
        <begin position="97"/>
        <end position="119"/>
    </location>
</feature>
<evidence type="ECO:0008006" key="9">
    <source>
        <dbReference type="Google" id="ProtNLM"/>
    </source>
</evidence>
<name>A0A7S3LGM8_9STRA</name>
<feature type="compositionally biased region" description="Low complexity" evidence="6">
    <location>
        <begin position="164"/>
        <end position="173"/>
    </location>
</feature>
<feature type="transmembrane region" description="Helical" evidence="7">
    <location>
        <begin position="348"/>
        <end position="369"/>
    </location>
</feature>
<dbReference type="Pfam" id="PF07857">
    <property type="entry name" value="TMEM144"/>
    <property type="match status" value="1"/>
</dbReference>
<protein>
    <recommendedName>
        <fullName evidence="9">EamA domain-containing protein</fullName>
    </recommendedName>
</protein>
<dbReference type="InterPro" id="IPR010651">
    <property type="entry name" value="Sugar_transport"/>
</dbReference>
<evidence type="ECO:0000256" key="6">
    <source>
        <dbReference type="SAM" id="MobiDB-lite"/>
    </source>
</evidence>
<evidence type="ECO:0000256" key="3">
    <source>
        <dbReference type="ARBA" id="ARBA00022692"/>
    </source>
</evidence>
<feature type="transmembrane region" description="Helical" evidence="7">
    <location>
        <begin position="125"/>
        <end position="146"/>
    </location>
</feature>
<comment type="similarity">
    <text evidence="2">Belongs to the TMEM144 family.</text>
</comment>